<proteinExistence type="predicted"/>
<gene>
    <name evidence="2" type="ORF">METZ01_LOCUS213853</name>
</gene>
<name>A0A382FEA7_9ZZZZ</name>
<accession>A0A382FEA7</accession>
<dbReference type="PANTHER" id="PTHR47572:SF5">
    <property type="entry name" value="BLR2277 PROTEIN"/>
    <property type="match status" value="1"/>
</dbReference>
<dbReference type="PANTHER" id="PTHR47572">
    <property type="entry name" value="LIPOPROTEIN-RELATED"/>
    <property type="match status" value="1"/>
</dbReference>
<evidence type="ECO:0000259" key="1">
    <source>
        <dbReference type="Pfam" id="PF08450"/>
    </source>
</evidence>
<dbReference type="AlphaFoldDB" id="A0A382FEA7"/>
<feature type="domain" description="SMP-30/Gluconolactonase/LRE-like region" evidence="1">
    <location>
        <begin position="56"/>
        <end position="270"/>
    </location>
</feature>
<dbReference type="Gene3D" id="2.120.10.30">
    <property type="entry name" value="TolB, C-terminal domain"/>
    <property type="match status" value="1"/>
</dbReference>
<dbReference type="SUPFAM" id="SSF63829">
    <property type="entry name" value="Calcium-dependent phosphotriesterase"/>
    <property type="match status" value="1"/>
</dbReference>
<reference evidence="2" key="1">
    <citation type="submission" date="2018-05" db="EMBL/GenBank/DDBJ databases">
        <authorList>
            <person name="Lanie J.A."/>
            <person name="Ng W.-L."/>
            <person name="Kazmierczak K.M."/>
            <person name="Andrzejewski T.M."/>
            <person name="Davidsen T.M."/>
            <person name="Wayne K.J."/>
            <person name="Tettelin H."/>
            <person name="Glass J.I."/>
            <person name="Rusch D."/>
            <person name="Podicherti R."/>
            <person name="Tsui H.-C.T."/>
            <person name="Winkler M.E."/>
        </authorList>
    </citation>
    <scope>NUCLEOTIDE SEQUENCE</scope>
</reference>
<protein>
    <recommendedName>
        <fullName evidence="1">SMP-30/Gluconolactonase/LRE-like region domain-containing protein</fullName>
    </recommendedName>
</protein>
<sequence length="273" mass="29140">VVPQDTFTGLVEGPVCDAEGTLFAMGYGELTDGSSASGQFVALLTMLGLWEGSFALGRVSADGTHGTFVDVPAGGMANGLRFDRQGQLFVADVTGHNVLRLDPISKAISVFAHEPRMNQPNDLAITDADVLFASDPNWSEGTGQLWRIDPDGTVHLMETEMGTTNGIEVGPDGGTLYVGESAQRWIWQYDLSADGQLSNKRLLITFEDFGLDGMRCDEMGNLYVTRYGKGTVAIISPGGELLDEITIKGKTPTNIAFGGTDGRTCYVTVSDRG</sequence>
<dbReference type="InterPro" id="IPR013658">
    <property type="entry name" value="SGL"/>
</dbReference>
<dbReference type="InterPro" id="IPR051262">
    <property type="entry name" value="SMP-30/CGR1_Lactonase"/>
</dbReference>
<dbReference type="EMBL" id="UINC01049339">
    <property type="protein sequence ID" value="SVB60999.1"/>
    <property type="molecule type" value="Genomic_DNA"/>
</dbReference>
<dbReference type="Pfam" id="PF08450">
    <property type="entry name" value="SGL"/>
    <property type="match status" value="1"/>
</dbReference>
<evidence type="ECO:0000313" key="2">
    <source>
        <dbReference type="EMBL" id="SVB60999.1"/>
    </source>
</evidence>
<feature type="non-terminal residue" evidence="2">
    <location>
        <position position="273"/>
    </location>
</feature>
<organism evidence="2">
    <name type="scientific">marine metagenome</name>
    <dbReference type="NCBI Taxonomy" id="408172"/>
    <lineage>
        <taxon>unclassified sequences</taxon>
        <taxon>metagenomes</taxon>
        <taxon>ecological metagenomes</taxon>
    </lineage>
</organism>
<feature type="non-terminal residue" evidence="2">
    <location>
        <position position="1"/>
    </location>
</feature>
<dbReference type="InterPro" id="IPR011042">
    <property type="entry name" value="6-blade_b-propeller_TolB-like"/>
</dbReference>